<comment type="catalytic activity">
    <reaction evidence="7">
        <text>thiamine + ATP = thiamine diphosphate + AMP + H(+)</text>
        <dbReference type="Rhea" id="RHEA:11576"/>
        <dbReference type="ChEBI" id="CHEBI:15378"/>
        <dbReference type="ChEBI" id="CHEBI:18385"/>
        <dbReference type="ChEBI" id="CHEBI:30616"/>
        <dbReference type="ChEBI" id="CHEBI:58937"/>
        <dbReference type="ChEBI" id="CHEBI:456215"/>
    </reaction>
</comment>
<dbReference type="CDD" id="cd07995">
    <property type="entry name" value="TPK"/>
    <property type="match status" value="1"/>
</dbReference>
<evidence type="ECO:0000256" key="1">
    <source>
        <dbReference type="ARBA" id="ARBA00005078"/>
    </source>
</evidence>
<feature type="domain" description="Thiamin pyrophosphokinase thiamin-binding" evidence="8">
    <location>
        <begin position="228"/>
        <end position="296"/>
    </location>
</feature>
<dbReference type="GO" id="GO:0004788">
    <property type="term" value="F:thiamine diphosphokinase activity"/>
    <property type="evidence" value="ECO:0007669"/>
    <property type="project" value="UniProtKB-UniRule"/>
</dbReference>
<dbReference type="EMBL" id="JAIZAY010000009">
    <property type="protein sequence ID" value="KAJ8035969.1"/>
    <property type="molecule type" value="Genomic_DNA"/>
</dbReference>
<dbReference type="EC" id="2.7.6.2" evidence="7"/>
<dbReference type="GO" id="GO:0030975">
    <property type="term" value="F:thiamine binding"/>
    <property type="evidence" value="ECO:0007669"/>
    <property type="project" value="UniProtKB-UniRule"/>
</dbReference>
<gene>
    <name evidence="9" type="ORF">HOLleu_19814</name>
</gene>
<dbReference type="Proteomes" id="UP001152320">
    <property type="component" value="Chromosome 9"/>
</dbReference>
<dbReference type="InterPro" id="IPR006282">
    <property type="entry name" value="Thi_PPkinase"/>
</dbReference>
<dbReference type="FunFam" id="3.40.50.10240:FF:000006">
    <property type="entry name" value="Thiamin pyrophosphokinase 1"/>
    <property type="match status" value="1"/>
</dbReference>
<dbReference type="SMART" id="SM00983">
    <property type="entry name" value="TPK_B1_binding"/>
    <property type="match status" value="1"/>
</dbReference>
<dbReference type="Gene3D" id="2.60.120.320">
    <property type="entry name" value="Thiamin pyrophosphokinase, thiamin-binding domain"/>
    <property type="match status" value="1"/>
</dbReference>
<organism evidence="9 10">
    <name type="scientific">Holothuria leucospilota</name>
    <name type="common">Black long sea cucumber</name>
    <name type="synonym">Mertensiothuria leucospilota</name>
    <dbReference type="NCBI Taxonomy" id="206669"/>
    <lineage>
        <taxon>Eukaryota</taxon>
        <taxon>Metazoa</taxon>
        <taxon>Echinodermata</taxon>
        <taxon>Eleutherozoa</taxon>
        <taxon>Echinozoa</taxon>
        <taxon>Holothuroidea</taxon>
        <taxon>Aspidochirotacea</taxon>
        <taxon>Aspidochirotida</taxon>
        <taxon>Holothuriidae</taxon>
        <taxon>Holothuria</taxon>
    </lineage>
</organism>
<keyword evidence="10" id="KW-1185">Reference proteome</keyword>
<accession>A0A9Q1H7H3</accession>
<dbReference type="PANTHER" id="PTHR13622:SF8">
    <property type="entry name" value="THIAMIN PYROPHOSPHOKINASE 1"/>
    <property type="match status" value="1"/>
</dbReference>
<dbReference type="GO" id="GO:0009229">
    <property type="term" value="P:thiamine diphosphate biosynthetic process"/>
    <property type="evidence" value="ECO:0007669"/>
    <property type="project" value="UniProtKB-UniRule"/>
</dbReference>
<dbReference type="FunFam" id="2.60.120.320:FF:000001">
    <property type="entry name" value="Thiamine pyrophosphokinase"/>
    <property type="match status" value="1"/>
</dbReference>
<dbReference type="InterPro" id="IPR036759">
    <property type="entry name" value="TPK_catalytic_sf"/>
</dbReference>
<dbReference type="PANTHER" id="PTHR13622">
    <property type="entry name" value="THIAMIN PYROPHOSPHOKINASE"/>
    <property type="match status" value="1"/>
</dbReference>
<keyword evidence="6 7" id="KW-0067">ATP-binding</keyword>
<name>A0A9Q1H7H3_HOLLE</name>
<evidence type="ECO:0000313" key="9">
    <source>
        <dbReference type="EMBL" id="KAJ8035969.1"/>
    </source>
</evidence>
<evidence type="ECO:0000256" key="2">
    <source>
        <dbReference type="ARBA" id="ARBA00006785"/>
    </source>
</evidence>
<comment type="similarity">
    <text evidence="2 7">Belongs to the thiamine pyrophosphokinase family.</text>
</comment>
<dbReference type="InterPro" id="IPR007371">
    <property type="entry name" value="TPK_catalytic"/>
</dbReference>
<proteinExistence type="inferred from homology"/>
<dbReference type="InterPro" id="IPR007373">
    <property type="entry name" value="Thiamin_PyroPKinase_B1-bd"/>
</dbReference>
<evidence type="ECO:0000256" key="3">
    <source>
        <dbReference type="ARBA" id="ARBA00022679"/>
    </source>
</evidence>
<dbReference type="InterPro" id="IPR016966">
    <property type="entry name" value="Thiamin_pyrophosphokinase_euk"/>
</dbReference>
<dbReference type="SUPFAM" id="SSF63862">
    <property type="entry name" value="Thiamin pyrophosphokinase, substrate-binding domain"/>
    <property type="match status" value="1"/>
</dbReference>
<dbReference type="AlphaFoldDB" id="A0A9Q1H7H3"/>
<dbReference type="GO" id="GO:0005524">
    <property type="term" value="F:ATP binding"/>
    <property type="evidence" value="ECO:0007669"/>
    <property type="project" value="UniProtKB-UniRule"/>
</dbReference>
<evidence type="ECO:0000256" key="5">
    <source>
        <dbReference type="ARBA" id="ARBA00022777"/>
    </source>
</evidence>
<keyword evidence="4 7" id="KW-0547">Nucleotide-binding</keyword>
<keyword evidence="3 7" id="KW-0808">Transferase</keyword>
<keyword evidence="5 7" id="KW-0418">Kinase</keyword>
<dbReference type="NCBIfam" id="TIGR01378">
    <property type="entry name" value="thi_PPkinase"/>
    <property type="match status" value="1"/>
</dbReference>
<dbReference type="GO" id="GO:0006772">
    <property type="term" value="P:thiamine metabolic process"/>
    <property type="evidence" value="ECO:0007669"/>
    <property type="project" value="InterPro"/>
</dbReference>
<reference evidence="9" key="1">
    <citation type="submission" date="2021-10" db="EMBL/GenBank/DDBJ databases">
        <title>Tropical sea cucumber genome reveals ecological adaptation and Cuvierian tubules defense mechanism.</title>
        <authorList>
            <person name="Chen T."/>
        </authorList>
    </citation>
    <scope>NUCLEOTIDE SEQUENCE</scope>
    <source>
        <strain evidence="9">Nanhai2018</strain>
        <tissue evidence="9">Muscle</tissue>
    </source>
</reference>
<evidence type="ECO:0000259" key="8">
    <source>
        <dbReference type="SMART" id="SM00983"/>
    </source>
</evidence>
<evidence type="ECO:0000256" key="7">
    <source>
        <dbReference type="PIRNR" id="PIRNR031057"/>
    </source>
</evidence>
<comment type="pathway">
    <text evidence="1 7">Cofactor biosynthesis; thiamine diphosphate biosynthesis; thiamine diphosphate from thiamine: step 1/1.</text>
</comment>
<dbReference type="OrthoDB" id="25149at2759"/>
<evidence type="ECO:0000313" key="10">
    <source>
        <dbReference type="Proteomes" id="UP001152320"/>
    </source>
</evidence>
<dbReference type="Pfam" id="PF04265">
    <property type="entry name" value="TPK_B1_binding"/>
    <property type="match status" value="1"/>
</dbReference>
<protein>
    <recommendedName>
        <fullName evidence="7">Thiamine pyrophosphokinase</fullName>
        <ecNumber evidence="7">2.7.6.2</ecNumber>
    </recommendedName>
</protein>
<dbReference type="GO" id="GO:0016301">
    <property type="term" value="F:kinase activity"/>
    <property type="evidence" value="ECO:0007669"/>
    <property type="project" value="UniProtKB-UniRule"/>
</dbReference>
<dbReference type="Pfam" id="PF04263">
    <property type="entry name" value="TPK_catalytic"/>
    <property type="match status" value="1"/>
</dbReference>
<evidence type="ECO:0000256" key="4">
    <source>
        <dbReference type="ARBA" id="ARBA00022741"/>
    </source>
</evidence>
<evidence type="ECO:0000256" key="6">
    <source>
        <dbReference type="ARBA" id="ARBA00022840"/>
    </source>
</evidence>
<sequence>MLHIGWGFGVCSNKVVWQTHKMAGVDISDDKKVLPKAAIPSSKPESSDTDESDEHTVQKRLRPLACLQPGVKVCVALIVLNQPMLHQYPHLIQLWNRGVIRAATDGAINYLCDIMNLKKDTDFVPDLVTGDFDSSQPDALQFMKDKGAKLVETQDENYTDFTKCLKIVDRTLEHNKLYVDCLVALGAFGGRFDHTISIINTLFDVTKRLRYPVYLIGDDNLACLLMPGSYILEVDTGLEEGCCSLIPIGGRCNSITTTGLKYNLENQEMQFGALVSTSNKLEKGAKEVTVTTDSPVLWTMGIKKLKLKET</sequence>
<comment type="caution">
    <text evidence="9">The sequence shown here is derived from an EMBL/GenBank/DDBJ whole genome shotgun (WGS) entry which is preliminary data.</text>
</comment>
<dbReference type="Gene3D" id="3.40.50.10240">
    <property type="entry name" value="Thiamin pyrophosphokinase, catalytic domain"/>
    <property type="match status" value="1"/>
</dbReference>
<dbReference type="PIRSF" id="PIRSF031057">
    <property type="entry name" value="Thiamin_pyrophosphokinase"/>
    <property type="match status" value="1"/>
</dbReference>
<dbReference type="InterPro" id="IPR036371">
    <property type="entry name" value="TPK_B1-bd_sf"/>
</dbReference>
<dbReference type="SUPFAM" id="SSF63999">
    <property type="entry name" value="Thiamin pyrophosphokinase, catalytic domain"/>
    <property type="match status" value="1"/>
</dbReference>